<dbReference type="AlphaFoldDB" id="R7VF27"/>
<accession>R7VF27</accession>
<evidence type="ECO:0000313" key="2">
    <source>
        <dbReference type="EMBL" id="ELU14916.1"/>
    </source>
</evidence>
<gene>
    <name evidence="2" type="ORF">CAPTEDRAFT_213682</name>
</gene>
<dbReference type="EMBL" id="KB294182">
    <property type="protein sequence ID" value="ELU14916.1"/>
    <property type="molecule type" value="Genomic_DNA"/>
</dbReference>
<protein>
    <submittedName>
        <fullName evidence="2 3">Uncharacterized protein</fullName>
    </submittedName>
</protein>
<name>R7VF27_CAPTE</name>
<dbReference type="Proteomes" id="UP000014760">
    <property type="component" value="Unassembled WGS sequence"/>
</dbReference>
<dbReference type="HOGENOM" id="CLU_1181164_0_0_1"/>
<proteinExistence type="predicted"/>
<reference evidence="2 4" key="2">
    <citation type="journal article" date="2013" name="Nature">
        <title>Insights into bilaterian evolution from three spiralian genomes.</title>
        <authorList>
            <person name="Simakov O."/>
            <person name="Marletaz F."/>
            <person name="Cho S.J."/>
            <person name="Edsinger-Gonzales E."/>
            <person name="Havlak P."/>
            <person name="Hellsten U."/>
            <person name="Kuo D.H."/>
            <person name="Larsson T."/>
            <person name="Lv J."/>
            <person name="Arendt D."/>
            <person name="Savage R."/>
            <person name="Osoegawa K."/>
            <person name="de Jong P."/>
            <person name="Grimwood J."/>
            <person name="Chapman J.A."/>
            <person name="Shapiro H."/>
            <person name="Aerts A."/>
            <person name="Otillar R.P."/>
            <person name="Terry A.Y."/>
            <person name="Boore J.L."/>
            <person name="Grigoriev I.V."/>
            <person name="Lindberg D.R."/>
            <person name="Seaver E.C."/>
            <person name="Weisblat D.A."/>
            <person name="Putnam N.H."/>
            <person name="Rokhsar D.S."/>
        </authorList>
    </citation>
    <scope>NUCLEOTIDE SEQUENCE</scope>
    <source>
        <strain evidence="2 4">I ESC-2004</strain>
    </source>
</reference>
<keyword evidence="4" id="KW-1185">Reference proteome</keyword>
<organism evidence="2">
    <name type="scientific">Capitella teleta</name>
    <name type="common">Polychaete worm</name>
    <dbReference type="NCBI Taxonomy" id="283909"/>
    <lineage>
        <taxon>Eukaryota</taxon>
        <taxon>Metazoa</taxon>
        <taxon>Spiralia</taxon>
        <taxon>Lophotrochozoa</taxon>
        <taxon>Annelida</taxon>
        <taxon>Polychaeta</taxon>
        <taxon>Sedentaria</taxon>
        <taxon>Scolecida</taxon>
        <taxon>Capitellidae</taxon>
        <taxon>Capitella</taxon>
    </lineage>
</organism>
<evidence type="ECO:0000256" key="1">
    <source>
        <dbReference type="SAM" id="Coils"/>
    </source>
</evidence>
<keyword evidence="1" id="KW-0175">Coiled coil</keyword>
<dbReference type="EMBL" id="AMQN01004686">
    <property type="status" value="NOT_ANNOTATED_CDS"/>
    <property type="molecule type" value="Genomic_DNA"/>
</dbReference>
<reference evidence="3" key="3">
    <citation type="submission" date="2015-06" db="UniProtKB">
        <authorList>
            <consortium name="EnsemblMetazoa"/>
        </authorList>
    </citation>
    <scope>IDENTIFICATION</scope>
</reference>
<dbReference type="EnsemblMetazoa" id="CapteT213682">
    <property type="protein sequence ID" value="CapteP213682"/>
    <property type="gene ID" value="CapteG213682"/>
</dbReference>
<sequence length="235" mass="26886">MAAEVDRDSIAEEIASLSAKGSGLSMDSLNCGVRGEVSNTSIVDELTLLKLQLTLLKEDQMDNRHRCNDLQHELHQLQGDVRDLEKEKAKTYAKLADLQKQQEHFEKLRSRAVFLKGTATFVSGKRPNHFQKKSNDSIQSGSSSIFLGHRPRPTLRHDGKLTRIPKPILYFDWSTLPRKCGSHDRLHSASKIPRLLPDWRILIIRTDQKIEIEREVHKVQSEEYLSALSGEDEYY</sequence>
<evidence type="ECO:0000313" key="4">
    <source>
        <dbReference type="Proteomes" id="UP000014760"/>
    </source>
</evidence>
<feature type="coiled-coil region" evidence="1">
    <location>
        <begin position="67"/>
        <end position="101"/>
    </location>
</feature>
<evidence type="ECO:0000313" key="3">
    <source>
        <dbReference type="EnsemblMetazoa" id="CapteP213682"/>
    </source>
</evidence>
<reference evidence="4" key="1">
    <citation type="submission" date="2012-12" db="EMBL/GenBank/DDBJ databases">
        <authorList>
            <person name="Hellsten U."/>
            <person name="Grimwood J."/>
            <person name="Chapman J.A."/>
            <person name="Shapiro H."/>
            <person name="Aerts A."/>
            <person name="Otillar R.P."/>
            <person name="Terry A.Y."/>
            <person name="Boore J.L."/>
            <person name="Simakov O."/>
            <person name="Marletaz F."/>
            <person name="Cho S.-J."/>
            <person name="Edsinger-Gonzales E."/>
            <person name="Havlak P."/>
            <person name="Kuo D.-H."/>
            <person name="Larsson T."/>
            <person name="Lv J."/>
            <person name="Arendt D."/>
            <person name="Savage R."/>
            <person name="Osoegawa K."/>
            <person name="de Jong P."/>
            <person name="Lindberg D.R."/>
            <person name="Seaver E.C."/>
            <person name="Weisblat D.A."/>
            <person name="Putnam N.H."/>
            <person name="Grigoriev I.V."/>
            <person name="Rokhsar D.S."/>
        </authorList>
    </citation>
    <scope>NUCLEOTIDE SEQUENCE</scope>
    <source>
        <strain evidence="4">I ESC-2004</strain>
    </source>
</reference>